<evidence type="ECO:0000256" key="1">
    <source>
        <dbReference type="SAM" id="SignalP"/>
    </source>
</evidence>
<reference evidence="2" key="1">
    <citation type="submission" date="2023-07" db="EMBL/GenBank/DDBJ databases">
        <title>Genomic Encyclopedia of Type Strains, Phase IV (KMG-IV): sequencing the most valuable type-strain genomes for metagenomic binning, comparative biology and taxonomic classification.</title>
        <authorList>
            <person name="Goeker M."/>
        </authorList>
    </citation>
    <scope>NUCLEOTIDE SEQUENCE</scope>
    <source>
        <strain evidence="2">DSM 26174</strain>
    </source>
</reference>
<evidence type="ECO:0008006" key="4">
    <source>
        <dbReference type="Google" id="ProtNLM"/>
    </source>
</evidence>
<organism evidence="2 3">
    <name type="scientific">Aureibacter tunicatorum</name>
    <dbReference type="NCBI Taxonomy" id="866807"/>
    <lineage>
        <taxon>Bacteria</taxon>
        <taxon>Pseudomonadati</taxon>
        <taxon>Bacteroidota</taxon>
        <taxon>Cytophagia</taxon>
        <taxon>Cytophagales</taxon>
        <taxon>Persicobacteraceae</taxon>
        <taxon>Aureibacter</taxon>
    </lineage>
</organism>
<evidence type="ECO:0000313" key="2">
    <source>
        <dbReference type="EMBL" id="MDR6238000.1"/>
    </source>
</evidence>
<dbReference type="EMBL" id="JAVDQD010000001">
    <property type="protein sequence ID" value="MDR6238000.1"/>
    <property type="molecule type" value="Genomic_DNA"/>
</dbReference>
<proteinExistence type="predicted"/>
<dbReference type="InterPro" id="IPR025113">
    <property type="entry name" value="TRL-like"/>
</dbReference>
<sequence length="90" mass="9470">MKSFLTTLFCAVLLSSCTMTLPVATSGKVTGSKVGTSKATVILGFFFNQDASIAKAAKAGNIEEIATVDQKITNVLGLIYTKYETIVTGE</sequence>
<comment type="caution">
    <text evidence="2">The sequence shown here is derived from an EMBL/GenBank/DDBJ whole genome shotgun (WGS) entry which is preliminary data.</text>
</comment>
<dbReference type="Pfam" id="PF13146">
    <property type="entry name" value="TRL"/>
    <property type="match status" value="1"/>
</dbReference>
<keyword evidence="3" id="KW-1185">Reference proteome</keyword>
<dbReference type="AlphaFoldDB" id="A0AAE4BRM7"/>
<dbReference type="Proteomes" id="UP001185092">
    <property type="component" value="Unassembled WGS sequence"/>
</dbReference>
<gene>
    <name evidence="2" type="ORF">HNQ88_000976</name>
</gene>
<accession>A0AAE4BRM7</accession>
<feature type="chain" id="PRO_5041901989" description="TRL (tRNA-associated locus)-like protein" evidence="1">
    <location>
        <begin position="21"/>
        <end position="90"/>
    </location>
</feature>
<name>A0AAE4BRM7_9BACT</name>
<dbReference type="PROSITE" id="PS51257">
    <property type="entry name" value="PROKAR_LIPOPROTEIN"/>
    <property type="match status" value="1"/>
</dbReference>
<keyword evidence="1" id="KW-0732">Signal</keyword>
<feature type="signal peptide" evidence="1">
    <location>
        <begin position="1"/>
        <end position="20"/>
    </location>
</feature>
<evidence type="ECO:0000313" key="3">
    <source>
        <dbReference type="Proteomes" id="UP001185092"/>
    </source>
</evidence>
<protein>
    <recommendedName>
        <fullName evidence="4">TRL (tRNA-associated locus)-like protein</fullName>
    </recommendedName>
</protein>
<dbReference type="RefSeq" id="WP_309937470.1">
    <property type="nucleotide sequence ID" value="NZ_AP025305.1"/>
</dbReference>